<evidence type="ECO:0000256" key="19">
    <source>
        <dbReference type="PIRSR" id="PIRSR600823-5"/>
    </source>
</evidence>
<feature type="region of interest" description="Disordered" evidence="20">
    <location>
        <begin position="379"/>
        <end position="419"/>
    </location>
</feature>
<dbReference type="InterPro" id="IPR010255">
    <property type="entry name" value="Haem_peroxidase_sf"/>
</dbReference>
<organism evidence="22 23">
    <name type="scientific">Digitaria exilis</name>
    <dbReference type="NCBI Taxonomy" id="1010633"/>
    <lineage>
        <taxon>Eukaryota</taxon>
        <taxon>Viridiplantae</taxon>
        <taxon>Streptophyta</taxon>
        <taxon>Embryophyta</taxon>
        <taxon>Tracheophyta</taxon>
        <taxon>Spermatophyta</taxon>
        <taxon>Magnoliopsida</taxon>
        <taxon>Liliopsida</taxon>
        <taxon>Poales</taxon>
        <taxon>Poaceae</taxon>
        <taxon>PACMAD clade</taxon>
        <taxon>Panicoideae</taxon>
        <taxon>Panicodae</taxon>
        <taxon>Paniceae</taxon>
        <taxon>Anthephorinae</taxon>
        <taxon>Digitaria</taxon>
    </lineage>
</organism>
<evidence type="ECO:0000256" key="6">
    <source>
        <dbReference type="ARBA" id="ARBA00022559"/>
    </source>
</evidence>
<keyword evidence="12 19" id="KW-1015">Disulfide bond</keyword>
<dbReference type="Gene3D" id="1.10.420.10">
    <property type="entry name" value="Peroxidase, domain 2"/>
    <property type="match status" value="1"/>
</dbReference>
<dbReference type="PANTHER" id="PTHR31388">
    <property type="entry name" value="PEROXIDASE 72-RELATED"/>
    <property type="match status" value="1"/>
</dbReference>
<dbReference type="GO" id="GO:0042744">
    <property type="term" value="P:hydrogen peroxide catabolic process"/>
    <property type="evidence" value="ECO:0007669"/>
    <property type="project" value="UniProtKB-KW"/>
</dbReference>
<dbReference type="EMBL" id="JACEFO010000344">
    <property type="protein sequence ID" value="KAF8774913.1"/>
    <property type="molecule type" value="Genomic_DNA"/>
</dbReference>
<comment type="cofactor">
    <cofactor evidence="17">
        <name>Ca(2+)</name>
        <dbReference type="ChEBI" id="CHEBI:29108"/>
    </cofactor>
    <text evidence="17">Binds 2 calcium ions per subunit.</text>
</comment>
<dbReference type="Proteomes" id="UP000636709">
    <property type="component" value="Unassembled WGS sequence"/>
</dbReference>
<dbReference type="OrthoDB" id="2113341at2759"/>
<dbReference type="GO" id="GO:0006979">
    <property type="term" value="P:response to oxidative stress"/>
    <property type="evidence" value="ECO:0007669"/>
    <property type="project" value="InterPro"/>
</dbReference>
<feature type="disulfide bond" evidence="19">
    <location>
        <begin position="56"/>
        <end position="61"/>
    </location>
</feature>
<proteinExistence type="inferred from homology"/>
<keyword evidence="23" id="KW-1185">Reference proteome</keyword>
<keyword evidence="14" id="KW-0376">Hydrogen peroxide</keyword>
<evidence type="ECO:0000256" key="10">
    <source>
        <dbReference type="ARBA" id="ARBA00023002"/>
    </source>
</evidence>
<feature type="disulfide bond" evidence="19">
    <location>
        <begin position="23"/>
        <end position="103"/>
    </location>
</feature>
<accession>A0A835FRE4</accession>
<dbReference type="InterPro" id="IPR002016">
    <property type="entry name" value="Haem_peroxidase"/>
</dbReference>
<dbReference type="Gene3D" id="1.10.520.10">
    <property type="match status" value="1"/>
</dbReference>
<keyword evidence="6" id="KW-0575">Peroxidase</keyword>
<feature type="region of interest" description="Disordered" evidence="20">
    <location>
        <begin position="302"/>
        <end position="365"/>
    </location>
</feature>
<feature type="binding site" evidence="17">
    <location>
        <position position="181"/>
    </location>
    <ligand>
        <name>Ca(2+)</name>
        <dbReference type="ChEBI" id="CHEBI:29108"/>
        <label>2</label>
    </ligand>
</feature>
<dbReference type="PROSITE" id="PS50873">
    <property type="entry name" value="PEROXIDASE_4"/>
    <property type="match status" value="1"/>
</dbReference>
<keyword evidence="7" id="KW-0349">Heme</keyword>
<evidence type="ECO:0000313" key="23">
    <source>
        <dbReference type="Proteomes" id="UP000636709"/>
    </source>
</evidence>
<feature type="binding site" evidence="16">
    <location>
        <position position="150"/>
    </location>
    <ligand>
        <name>substrate</name>
    </ligand>
</feature>
<evidence type="ECO:0000256" key="2">
    <source>
        <dbReference type="ARBA" id="ARBA00004613"/>
    </source>
</evidence>
<feature type="compositionally biased region" description="Polar residues" evidence="20">
    <location>
        <begin position="348"/>
        <end position="365"/>
    </location>
</feature>
<feature type="binding site" evidence="17">
    <location>
        <position position="76"/>
    </location>
    <ligand>
        <name>Ca(2+)</name>
        <dbReference type="ChEBI" id="CHEBI:29108"/>
        <label>1</label>
    </ligand>
</feature>
<evidence type="ECO:0000256" key="17">
    <source>
        <dbReference type="PIRSR" id="PIRSR600823-3"/>
    </source>
</evidence>
<dbReference type="GO" id="GO:0005576">
    <property type="term" value="C:extracellular region"/>
    <property type="evidence" value="ECO:0007669"/>
    <property type="project" value="UniProtKB-SubCell"/>
</dbReference>
<evidence type="ECO:0000256" key="13">
    <source>
        <dbReference type="ARBA" id="ARBA00023180"/>
    </source>
</evidence>
<keyword evidence="8 17" id="KW-0479">Metal-binding</keyword>
<keyword evidence="13" id="KW-0325">Glycoprotein</keyword>
<feature type="binding site" description="axial binding residue" evidence="17">
    <location>
        <position position="180"/>
    </location>
    <ligand>
        <name>heme b</name>
        <dbReference type="ChEBI" id="CHEBI:60344"/>
    </ligand>
    <ligandPart>
        <name>Fe</name>
        <dbReference type="ChEBI" id="CHEBI:18248"/>
    </ligandPart>
</feature>
<dbReference type="PROSITE" id="PS00436">
    <property type="entry name" value="PEROXIDASE_2"/>
    <property type="match status" value="1"/>
</dbReference>
<evidence type="ECO:0000256" key="7">
    <source>
        <dbReference type="ARBA" id="ARBA00022617"/>
    </source>
</evidence>
<evidence type="ECO:0000256" key="16">
    <source>
        <dbReference type="PIRSR" id="PIRSR600823-2"/>
    </source>
</evidence>
<feature type="binding site" evidence="17">
    <location>
        <position position="62"/>
    </location>
    <ligand>
        <name>Ca(2+)</name>
        <dbReference type="ChEBI" id="CHEBI:29108"/>
        <label>1</label>
    </ligand>
</feature>
<feature type="active site" description="Proton acceptor" evidence="15">
    <location>
        <position position="54"/>
    </location>
</feature>
<evidence type="ECO:0000313" key="22">
    <source>
        <dbReference type="EMBL" id="KAF8774913.1"/>
    </source>
</evidence>
<evidence type="ECO:0000256" key="1">
    <source>
        <dbReference type="ARBA" id="ARBA00000189"/>
    </source>
</evidence>
<comment type="similarity">
    <text evidence="3">Belongs to the peroxidase family. Ascorbate peroxidase subfamily.</text>
</comment>
<dbReference type="SUPFAM" id="SSF48113">
    <property type="entry name" value="Heme-dependent peroxidases"/>
    <property type="match status" value="1"/>
</dbReference>
<feature type="disulfide bond" evidence="19">
    <location>
        <begin position="187"/>
        <end position="213"/>
    </location>
</feature>
<dbReference type="EC" id="1.11.1.7" evidence="4"/>
<keyword evidence="9 17" id="KW-0106">Calcium</keyword>
<keyword evidence="10" id="KW-0560">Oxidoreductase</keyword>
<dbReference type="GO" id="GO:0046872">
    <property type="term" value="F:metal ion binding"/>
    <property type="evidence" value="ECO:0007669"/>
    <property type="project" value="UniProtKB-KW"/>
</dbReference>
<feature type="binding site" evidence="17">
    <location>
        <position position="60"/>
    </location>
    <ligand>
        <name>Ca(2+)</name>
        <dbReference type="ChEBI" id="CHEBI:29108"/>
        <label>1</label>
    </ligand>
</feature>
<dbReference type="Pfam" id="PF00141">
    <property type="entry name" value="peroxidase"/>
    <property type="match status" value="1"/>
</dbReference>
<evidence type="ECO:0000256" key="8">
    <source>
        <dbReference type="ARBA" id="ARBA00022723"/>
    </source>
</evidence>
<gene>
    <name evidence="22" type="ORF">HU200_005169</name>
</gene>
<feature type="binding site" evidence="17">
    <location>
        <position position="55"/>
    </location>
    <ligand>
        <name>Ca(2+)</name>
        <dbReference type="ChEBI" id="CHEBI:29108"/>
        <label>1</label>
    </ligand>
</feature>
<evidence type="ECO:0000256" key="14">
    <source>
        <dbReference type="ARBA" id="ARBA00023324"/>
    </source>
</evidence>
<dbReference type="CDD" id="cd00693">
    <property type="entry name" value="secretory_peroxidase"/>
    <property type="match status" value="1"/>
</dbReference>
<dbReference type="InterPro" id="IPR033905">
    <property type="entry name" value="Secretory_peroxidase"/>
</dbReference>
<evidence type="ECO:0000256" key="9">
    <source>
        <dbReference type="ARBA" id="ARBA00022837"/>
    </source>
</evidence>
<comment type="subcellular location">
    <subcellularLocation>
        <location evidence="2">Secreted</location>
    </subcellularLocation>
</comment>
<feature type="site" description="Transition state stabilizer" evidence="18">
    <location>
        <position position="50"/>
    </location>
</feature>
<feature type="binding site" evidence="17">
    <location>
        <position position="64"/>
    </location>
    <ligand>
        <name>Ca(2+)</name>
        <dbReference type="ChEBI" id="CHEBI:29108"/>
        <label>1</label>
    </ligand>
</feature>
<sequence length="663" mass="70019">MAAAMASAASGAELTADYYIETCPHALTTIKVLVGAAILREPRMGASLVRLHFHDCFVNGCDGSILLDDTDDMIGEKTAKPNNNSVRGYDVIDTIKSAVNTVCLGNVVSCADIVAVAARDSILGGTSYDVLLGRRDAMTASIDDANNDIPTPFMDLPALQANFESHGLSLHDLVVLSGGHTLGYSRCAFFRSRLYNESDTLDPAYAASLDERCPLAGDDDELSSLDDTPTTVDTDYYQGLINGRALLHSDQQLYQGDAGDLVKYYADNPAKFWEDFGAAMVKMGNLSPLTGDDGEVRENCRLVNQEGDPGGPPPPLRSPTHPRPSTSLPPERAAGSPRGRKDGGGEASIQTSPPTRWSSPNTTPSLTSRVLHMELAQQVAGGQIRPGRSFPGDAPPPGSNPALLTHGSGPADRRRLDPASHPLTVAGSLQAPTSPPSIPSLSLDCFSGVRCPGAPQRLCSPMLKTLLLLGSRAAVKVDGGSPARMQFGRELAGGGAAFLYMRDCMSRGQDCRRSPVGGLDDDVCGRLFLPGGVLLHLMSPLHSVGTVVRAPHQEGMSMVAVPSAALGARGCHCTSHGSCLCEVDDSLWAVFFALSDVFATDAPTSSALSLLMEIPNQMPGGEVRLLLTLPPLGLPPLKGRWMAVCGARMCLHCNILVKLLPHP</sequence>
<keyword evidence="5" id="KW-0964">Secreted</keyword>
<feature type="binding site" evidence="17">
    <location>
        <position position="228"/>
    </location>
    <ligand>
        <name>Ca(2+)</name>
        <dbReference type="ChEBI" id="CHEBI:29108"/>
        <label>2</label>
    </ligand>
</feature>
<feature type="binding site" evidence="17">
    <location>
        <position position="226"/>
    </location>
    <ligand>
        <name>Ca(2+)</name>
        <dbReference type="ChEBI" id="CHEBI:29108"/>
        <label>2</label>
    </ligand>
</feature>
<feature type="domain" description="Plant heme peroxidase family profile" evidence="21">
    <location>
        <begin position="13"/>
        <end position="304"/>
    </location>
</feature>
<evidence type="ECO:0000256" key="20">
    <source>
        <dbReference type="SAM" id="MobiDB-lite"/>
    </source>
</evidence>
<name>A0A835FRE4_9POAL</name>
<dbReference type="PANTHER" id="PTHR31388:SF123">
    <property type="entry name" value="PEROXIDASE RIP1"/>
    <property type="match status" value="1"/>
</dbReference>
<feature type="binding site" evidence="17">
    <location>
        <position position="233"/>
    </location>
    <ligand>
        <name>Ca(2+)</name>
        <dbReference type="ChEBI" id="CHEBI:29108"/>
        <label>2</label>
    </ligand>
</feature>
<evidence type="ECO:0000256" key="11">
    <source>
        <dbReference type="ARBA" id="ARBA00023004"/>
    </source>
</evidence>
<dbReference type="FunFam" id="1.10.420.10:FF:000006">
    <property type="entry name" value="Peroxidase"/>
    <property type="match status" value="1"/>
</dbReference>
<dbReference type="PRINTS" id="PR00458">
    <property type="entry name" value="PEROXIDASE"/>
</dbReference>
<evidence type="ECO:0000256" key="18">
    <source>
        <dbReference type="PIRSR" id="PIRSR600823-4"/>
    </source>
</evidence>
<dbReference type="InterPro" id="IPR019794">
    <property type="entry name" value="Peroxidases_AS"/>
</dbReference>
<dbReference type="InterPro" id="IPR000823">
    <property type="entry name" value="Peroxidase_pln"/>
</dbReference>
<feature type="binding site" evidence="17">
    <location>
        <position position="58"/>
    </location>
    <ligand>
        <name>Ca(2+)</name>
        <dbReference type="ChEBI" id="CHEBI:29108"/>
        <label>1</label>
    </ligand>
</feature>
<comment type="cofactor">
    <cofactor evidence="17">
        <name>heme b</name>
        <dbReference type="ChEBI" id="CHEBI:60344"/>
    </cofactor>
    <text evidence="17">Binds 1 heme b (iron(II)-protoporphyrin IX) group per subunit.</text>
</comment>
<comment type="catalytic activity">
    <reaction evidence="1">
        <text>2 a phenolic donor + H2O2 = 2 a phenolic radical donor + 2 H2O</text>
        <dbReference type="Rhea" id="RHEA:56136"/>
        <dbReference type="ChEBI" id="CHEBI:15377"/>
        <dbReference type="ChEBI" id="CHEBI:16240"/>
        <dbReference type="ChEBI" id="CHEBI:139520"/>
        <dbReference type="ChEBI" id="CHEBI:139521"/>
        <dbReference type="EC" id="1.11.1.7"/>
    </reaction>
</comment>
<comment type="caution">
    <text evidence="22">The sequence shown here is derived from an EMBL/GenBank/DDBJ whole genome shotgun (WGS) entry which is preliminary data.</text>
</comment>
<dbReference type="GO" id="GO:0140825">
    <property type="term" value="F:lactoperoxidase activity"/>
    <property type="evidence" value="ECO:0007669"/>
    <property type="project" value="UniProtKB-EC"/>
</dbReference>
<dbReference type="AlphaFoldDB" id="A0A835FRE4"/>
<evidence type="ECO:0000256" key="3">
    <source>
        <dbReference type="ARBA" id="ARBA00006873"/>
    </source>
</evidence>
<evidence type="ECO:0000256" key="5">
    <source>
        <dbReference type="ARBA" id="ARBA00022525"/>
    </source>
</evidence>
<reference evidence="22" key="1">
    <citation type="submission" date="2020-07" db="EMBL/GenBank/DDBJ databases">
        <title>Genome sequence and genetic diversity analysis of an under-domesticated orphan crop, white fonio (Digitaria exilis).</title>
        <authorList>
            <person name="Bennetzen J.L."/>
            <person name="Chen S."/>
            <person name="Ma X."/>
            <person name="Wang X."/>
            <person name="Yssel A.E.J."/>
            <person name="Chaluvadi S.R."/>
            <person name="Johnson M."/>
            <person name="Gangashetty P."/>
            <person name="Hamidou F."/>
            <person name="Sanogo M.D."/>
            <person name="Zwaenepoel A."/>
            <person name="Wallace J."/>
            <person name="Van De Peer Y."/>
            <person name="Van Deynze A."/>
        </authorList>
    </citation>
    <scope>NUCLEOTIDE SEQUENCE</scope>
    <source>
        <tissue evidence="22">Leaves</tissue>
    </source>
</reference>
<dbReference type="PROSITE" id="PS00435">
    <property type="entry name" value="PEROXIDASE_1"/>
    <property type="match status" value="1"/>
</dbReference>
<dbReference type="GO" id="GO:0020037">
    <property type="term" value="F:heme binding"/>
    <property type="evidence" value="ECO:0007669"/>
    <property type="project" value="InterPro"/>
</dbReference>
<dbReference type="PRINTS" id="PR00461">
    <property type="entry name" value="PLPEROXIDASE"/>
</dbReference>
<protein>
    <recommendedName>
        <fullName evidence="4">peroxidase</fullName>
        <ecNumber evidence="4">1.11.1.7</ecNumber>
    </recommendedName>
</protein>
<evidence type="ECO:0000256" key="12">
    <source>
        <dbReference type="ARBA" id="ARBA00023157"/>
    </source>
</evidence>
<feature type="disulfide bond" evidence="19">
    <location>
        <begin position="110"/>
        <end position="300"/>
    </location>
</feature>
<keyword evidence="11 17" id="KW-0408">Iron</keyword>
<evidence type="ECO:0000256" key="4">
    <source>
        <dbReference type="ARBA" id="ARBA00012313"/>
    </source>
</evidence>
<evidence type="ECO:0000256" key="15">
    <source>
        <dbReference type="PIRSR" id="PIRSR600823-1"/>
    </source>
</evidence>
<evidence type="ECO:0000259" key="21">
    <source>
        <dbReference type="PROSITE" id="PS50873"/>
    </source>
</evidence>
<dbReference type="InterPro" id="IPR019793">
    <property type="entry name" value="Peroxidases_heam-ligand_BS"/>
</dbReference>